<dbReference type="Proteomes" id="UP000765509">
    <property type="component" value="Unassembled WGS sequence"/>
</dbReference>
<reference evidence="1" key="1">
    <citation type="submission" date="2021-03" db="EMBL/GenBank/DDBJ databases">
        <title>Draft genome sequence of rust myrtle Austropuccinia psidii MF-1, a brazilian biotype.</title>
        <authorList>
            <person name="Quecine M.C."/>
            <person name="Pachon D.M.R."/>
            <person name="Bonatelli M.L."/>
            <person name="Correr F.H."/>
            <person name="Franceschini L.M."/>
            <person name="Leite T.F."/>
            <person name="Margarido G.R.A."/>
            <person name="Almeida C.A."/>
            <person name="Ferrarezi J.A."/>
            <person name="Labate C.A."/>
        </authorList>
    </citation>
    <scope>NUCLEOTIDE SEQUENCE</scope>
    <source>
        <strain evidence="1">MF-1</strain>
    </source>
</reference>
<protein>
    <submittedName>
        <fullName evidence="1">Uncharacterized protein</fullName>
    </submittedName>
</protein>
<proteinExistence type="predicted"/>
<gene>
    <name evidence="1" type="ORF">O181_049037</name>
</gene>
<evidence type="ECO:0000313" key="2">
    <source>
        <dbReference type="Proteomes" id="UP000765509"/>
    </source>
</evidence>
<accession>A0A9Q3HM81</accession>
<dbReference type="EMBL" id="AVOT02020877">
    <property type="protein sequence ID" value="MBW0509322.1"/>
    <property type="molecule type" value="Genomic_DNA"/>
</dbReference>
<keyword evidence="2" id="KW-1185">Reference proteome</keyword>
<evidence type="ECO:0000313" key="1">
    <source>
        <dbReference type="EMBL" id="MBW0509322.1"/>
    </source>
</evidence>
<sequence>MGQGHSSPKTVAWFPTASEIHSTRQILVFGCGLPVEIATEVLRLAKYWAADILIYDVPITIHETEEVLIQVDDVLSELKYMSSVRLEHSSGFENGPEDSLDQKTGKIEVIDWNIISHDQGWSDYTQDHGTYRNSWTWFEVAVFKSIKPHCPDSIENSYSDNSKEIDNEAGLNWHRICCNIHARYEFTTHNRTWLPNHPFIQELKHLLAEEQVSTEKKSVGIKVRAVAHYPGWMNSIQNMECKIYYSF</sequence>
<dbReference type="AlphaFoldDB" id="A0A9Q3HM81"/>
<dbReference type="OrthoDB" id="66095at2759"/>
<organism evidence="1 2">
    <name type="scientific">Austropuccinia psidii MF-1</name>
    <dbReference type="NCBI Taxonomy" id="1389203"/>
    <lineage>
        <taxon>Eukaryota</taxon>
        <taxon>Fungi</taxon>
        <taxon>Dikarya</taxon>
        <taxon>Basidiomycota</taxon>
        <taxon>Pucciniomycotina</taxon>
        <taxon>Pucciniomycetes</taxon>
        <taxon>Pucciniales</taxon>
        <taxon>Sphaerophragmiaceae</taxon>
        <taxon>Austropuccinia</taxon>
    </lineage>
</organism>
<name>A0A9Q3HM81_9BASI</name>
<comment type="caution">
    <text evidence="1">The sequence shown here is derived from an EMBL/GenBank/DDBJ whole genome shotgun (WGS) entry which is preliminary data.</text>
</comment>